<dbReference type="SUPFAM" id="SSF48008">
    <property type="entry name" value="GntR ligand-binding domain-like"/>
    <property type="match status" value="1"/>
</dbReference>
<dbReference type="PRINTS" id="PR00035">
    <property type="entry name" value="HTHGNTR"/>
</dbReference>
<evidence type="ECO:0000313" key="5">
    <source>
        <dbReference type="EMBL" id="MCK0209599.1"/>
    </source>
</evidence>
<sequence length="244" mass="26996">MTLHAAPGARLRETRRMAMSDTAIIPRRSLHDELAAQLRDMLMRGDLKAGDKISEQALCQRFGVSRTPLREALKVLANEGLLILSPNRGASVARVSPDEVDELFPIMGALEAVAGETACARATDADVAAVQAMHDEMLVHYRAGDPAAYLRLNRAIHEKFFDIAGNHALSQLYQTLMVRIHAVRFIAQKSSDRWREAVDDHEEMMAALRARDGARLGAILKLHLRHKAAMVHESLDPPESRAAE</sequence>
<feature type="domain" description="HTH gntR-type" evidence="4">
    <location>
        <begin position="28"/>
        <end position="95"/>
    </location>
</feature>
<reference evidence="6" key="1">
    <citation type="submission" date="2023-07" db="EMBL/GenBank/DDBJ databases">
        <title>Ancylobacter moscoviensis sp. nov., facultatively methylotrophic bacteria from activated sludge and the reclassification of Starkeya novella (Starkey 1934) Kelly et al. 2000 as Ancylobacter novellus comb. nov., Starkeya koreensis Im et al. 2006 as Ancylobacter koreensis comb.nov., Angulomicrobium tetraedrale Vasil'eva et al. 1986 as Ancylobacter tetraedralis comb. nov., Angulomicrobium amanitiforme Fritz et al. 2004 as Ancylobacter amanitiformis comb. nov. and Methylorhabdus multivorans Doronina et al. 1996 as Ancylobacter multivorans comb. nov. and emended description of the genus Ancylobacter.</title>
        <authorList>
            <person name="Doronina N."/>
            <person name="Chemodurova A."/>
            <person name="Grouzdev D."/>
            <person name="Koziaeva V."/>
            <person name="Shi W."/>
            <person name="Wu L."/>
            <person name="Kaparullina E."/>
        </authorList>
    </citation>
    <scope>NUCLEOTIDE SEQUENCE [LARGE SCALE GENOMIC DNA]</scope>
    <source>
        <strain evidence="6">Jip08</strain>
    </source>
</reference>
<dbReference type="InterPro" id="IPR000524">
    <property type="entry name" value="Tscrpt_reg_HTH_GntR"/>
</dbReference>
<comment type="caution">
    <text evidence="5">The sequence shown here is derived from an EMBL/GenBank/DDBJ whole genome shotgun (WGS) entry which is preliminary data.</text>
</comment>
<accession>A0ABT0DQZ6</accession>
<evidence type="ECO:0000259" key="4">
    <source>
        <dbReference type="PROSITE" id="PS50949"/>
    </source>
</evidence>
<dbReference type="EMBL" id="JALKCG010000008">
    <property type="protein sequence ID" value="MCK0209599.1"/>
    <property type="molecule type" value="Genomic_DNA"/>
</dbReference>
<dbReference type="Pfam" id="PF07729">
    <property type="entry name" value="FCD"/>
    <property type="match status" value="1"/>
</dbReference>
<protein>
    <submittedName>
        <fullName evidence="5">GntR family transcriptional regulator</fullName>
    </submittedName>
</protein>
<dbReference type="CDD" id="cd07377">
    <property type="entry name" value="WHTH_GntR"/>
    <property type="match status" value="1"/>
</dbReference>
<dbReference type="PANTHER" id="PTHR43537">
    <property type="entry name" value="TRANSCRIPTIONAL REGULATOR, GNTR FAMILY"/>
    <property type="match status" value="1"/>
</dbReference>
<dbReference type="InterPro" id="IPR036390">
    <property type="entry name" value="WH_DNA-bd_sf"/>
</dbReference>
<dbReference type="InterPro" id="IPR008920">
    <property type="entry name" value="TF_FadR/GntR_C"/>
</dbReference>
<gene>
    <name evidence="5" type="ORF">MWN33_16325</name>
</gene>
<dbReference type="SMART" id="SM00345">
    <property type="entry name" value="HTH_GNTR"/>
    <property type="match status" value="1"/>
</dbReference>
<dbReference type="SMART" id="SM00895">
    <property type="entry name" value="FCD"/>
    <property type="match status" value="1"/>
</dbReference>
<dbReference type="PANTHER" id="PTHR43537:SF50">
    <property type="entry name" value="TRANSCRIPTIONAL REGULATORY PROTEIN"/>
    <property type="match status" value="1"/>
</dbReference>
<dbReference type="InterPro" id="IPR011711">
    <property type="entry name" value="GntR_C"/>
</dbReference>
<evidence type="ECO:0000256" key="3">
    <source>
        <dbReference type="ARBA" id="ARBA00023163"/>
    </source>
</evidence>
<keyword evidence="3" id="KW-0804">Transcription</keyword>
<dbReference type="Gene3D" id="1.20.120.530">
    <property type="entry name" value="GntR ligand-binding domain-like"/>
    <property type="match status" value="1"/>
</dbReference>
<evidence type="ECO:0000256" key="1">
    <source>
        <dbReference type="ARBA" id="ARBA00023015"/>
    </source>
</evidence>
<proteinExistence type="predicted"/>
<keyword evidence="6" id="KW-1185">Reference proteome</keyword>
<dbReference type="InterPro" id="IPR036388">
    <property type="entry name" value="WH-like_DNA-bd_sf"/>
</dbReference>
<evidence type="ECO:0000256" key="2">
    <source>
        <dbReference type="ARBA" id="ARBA00023125"/>
    </source>
</evidence>
<name>A0ABT0DQZ6_9HYPH</name>
<keyword evidence="2" id="KW-0238">DNA-binding</keyword>
<dbReference type="PROSITE" id="PS50949">
    <property type="entry name" value="HTH_GNTR"/>
    <property type="match status" value="1"/>
</dbReference>
<dbReference type="Gene3D" id="1.10.10.10">
    <property type="entry name" value="Winged helix-like DNA-binding domain superfamily/Winged helix DNA-binding domain"/>
    <property type="match status" value="1"/>
</dbReference>
<organism evidence="5 6">
    <name type="scientific">Ancylobacter koreensis</name>
    <dbReference type="NCBI Taxonomy" id="266121"/>
    <lineage>
        <taxon>Bacteria</taxon>
        <taxon>Pseudomonadati</taxon>
        <taxon>Pseudomonadota</taxon>
        <taxon>Alphaproteobacteria</taxon>
        <taxon>Hyphomicrobiales</taxon>
        <taxon>Xanthobacteraceae</taxon>
        <taxon>Ancylobacter</taxon>
    </lineage>
</organism>
<dbReference type="Proteomes" id="UP001202867">
    <property type="component" value="Unassembled WGS sequence"/>
</dbReference>
<evidence type="ECO:0000313" key="6">
    <source>
        <dbReference type="Proteomes" id="UP001202867"/>
    </source>
</evidence>
<dbReference type="SUPFAM" id="SSF46785">
    <property type="entry name" value="Winged helix' DNA-binding domain"/>
    <property type="match status" value="1"/>
</dbReference>
<dbReference type="RefSeq" id="WP_247202107.1">
    <property type="nucleotide sequence ID" value="NZ_JALKCG010000008.1"/>
</dbReference>
<keyword evidence="1" id="KW-0805">Transcription regulation</keyword>
<dbReference type="Pfam" id="PF00392">
    <property type="entry name" value="GntR"/>
    <property type="match status" value="1"/>
</dbReference>